<dbReference type="EMBL" id="CZAI01000003">
    <property type="protein sequence ID" value="CUP10912.1"/>
    <property type="molecule type" value="Genomic_DNA"/>
</dbReference>
<evidence type="ECO:0000259" key="5">
    <source>
        <dbReference type="Pfam" id="PF04932"/>
    </source>
</evidence>
<keyword evidence="3" id="KW-1133">Transmembrane helix</keyword>
<dbReference type="Gene3D" id="1.25.40.10">
    <property type="entry name" value="Tetratricopeptide repeat domain"/>
    <property type="match status" value="1"/>
</dbReference>
<dbReference type="InterPro" id="IPR011990">
    <property type="entry name" value="TPR-like_helical_dom_sf"/>
</dbReference>
<dbReference type="AlphaFoldDB" id="A0A174KG72"/>
<keyword evidence="4" id="KW-0472">Membrane</keyword>
<dbReference type="Pfam" id="PF04932">
    <property type="entry name" value="Wzy_C"/>
    <property type="match status" value="1"/>
</dbReference>
<dbReference type="GO" id="GO:0016020">
    <property type="term" value="C:membrane"/>
    <property type="evidence" value="ECO:0007669"/>
    <property type="project" value="UniProtKB-SubCell"/>
</dbReference>
<protein>
    <submittedName>
        <fullName evidence="6">O-antigen polymerase</fullName>
    </submittedName>
</protein>
<evidence type="ECO:0000256" key="3">
    <source>
        <dbReference type="ARBA" id="ARBA00022989"/>
    </source>
</evidence>
<evidence type="ECO:0000256" key="1">
    <source>
        <dbReference type="ARBA" id="ARBA00004141"/>
    </source>
</evidence>
<gene>
    <name evidence="6" type="ORF">ERS852494_01507</name>
</gene>
<dbReference type="Proteomes" id="UP000095657">
    <property type="component" value="Unassembled WGS sequence"/>
</dbReference>
<accession>A0A174KG72</accession>
<name>A0A174KG72_9BACE</name>
<reference evidence="6 7" key="1">
    <citation type="submission" date="2015-09" db="EMBL/GenBank/DDBJ databases">
        <authorList>
            <consortium name="Pathogen Informatics"/>
        </authorList>
    </citation>
    <scope>NUCLEOTIDE SEQUENCE [LARGE SCALE GENOMIC DNA]</scope>
    <source>
        <strain evidence="6 7">2789STDY5834880</strain>
    </source>
</reference>
<dbReference type="RefSeq" id="WP_055170946.1">
    <property type="nucleotide sequence ID" value="NZ_CAXSUM010000005.1"/>
</dbReference>
<dbReference type="STRING" id="47678.ERS852494_01507"/>
<evidence type="ECO:0000313" key="6">
    <source>
        <dbReference type="EMBL" id="CUP10912.1"/>
    </source>
</evidence>
<evidence type="ECO:0000256" key="2">
    <source>
        <dbReference type="ARBA" id="ARBA00022692"/>
    </source>
</evidence>
<dbReference type="InterPro" id="IPR007016">
    <property type="entry name" value="O-antigen_ligase-rel_domated"/>
</dbReference>
<feature type="domain" description="O-antigen ligase-related" evidence="5">
    <location>
        <begin position="159"/>
        <end position="312"/>
    </location>
</feature>
<dbReference type="PANTHER" id="PTHR37422">
    <property type="entry name" value="TEICHURONIC ACID BIOSYNTHESIS PROTEIN TUAE"/>
    <property type="match status" value="1"/>
</dbReference>
<dbReference type="SUPFAM" id="SSF48452">
    <property type="entry name" value="TPR-like"/>
    <property type="match status" value="1"/>
</dbReference>
<dbReference type="PANTHER" id="PTHR37422:SF13">
    <property type="entry name" value="LIPOPOLYSACCHARIDE BIOSYNTHESIS PROTEIN PA4999-RELATED"/>
    <property type="match status" value="1"/>
</dbReference>
<comment type="subcellular location">
    <subcellularLocation>
        <location evidence="1">Membrane</location>
        <topology evidence="1">Multi-pass membrane protein</topology>
    </subcellularLocation>
</comment>
<evidence type="ECO:0000256" key="4">
    <source>
        <dbReference type="ARBA" id="ARBA00023136"/>
    </source>
</evidence>
<sequence>MKMTRIQFLRIKTQASIALISIGVIGLLSTVCAYSSYIPAGDTSYQWLWCGWVSIIFTVCVLLAVGLSAKGVHFFYHSVIWGLILMGGIEAVWGLRQIYGFATSNHSLYAVTGSFYNPGPYSGYLALVFPVCLYEWLRLNAIKQRTWKESVGYYLSFGVLLLLVCVLPAGMSRSAWLASIFSGVFVCSVHYPWRNWLKKAWKEYHGKAVVALLLLSVILITGGIGIYHLKADSAKGRLFMWKISSLAVVKKPISAYGIGNFVYAYGQEQEKYFAKGSYDEDEERVAGSPEYAFNEYLRIAVECGIPVLVLVLTIIGGCLYRGIKKKRIGICGGLISLLFFSFSSYPMTYPCFIIAFILLLIACFLDYSHKLMLLFTFVIGSVGVWLVRNNAYDACREWSQCKMLYSIQAYGKAKEEYGRLYPLLNGRPRFLFEYGRCLHNLKEYNASNRILQEAERISCDPMILNVIGKNYKALKRYEEAEHWFLRSTHRLPGRIYPYYLLAKLYAEPDFRKPDKLEQMVEIVLTKEPKIQSSAIREMRDEVKKLISR</sequence>
<organism evidence="6 7">
    <name type="scientific">Bacteroides caccae</name>
    <dbReference type="NCBI Taxonomy" id="47678"/>
    <lineage>
        <taxon>Bacteria</taxon>
        <taxon>Pseudomonadati</taxon>
        <taxon>Bacteroidota</taxon>
        <taxon>Bacteroidia</taxon>
        <taxon>Bacteroidales</taxon>
        <taxon>Bacteroidaceae</taxon>
        <taxon>Bacteroides</taxon>
    </lineage>
</organism>
<keyword evidence="2" id="KW-0812">Transmembrane</keyword>
<proteinExistence type="predicted"/>
<evidence type="ECO:0000313" key="7">
    <source>
        <dbReference type="Proteomes" id="UP000095657"/>
    </source>
</evidence>
<dbReference type="InterPro" id="IPR051533">
    <property type="entry name" value="WaaL-like"/>
</dbReference>